<accession>A0A0C1ZD72</accession>
<comment type="caution">
    <text evidence="2">The sequence shown here is derived from an EMBL/GenBank/DDBJ whole genome shotgun (WGS) entry which is preliminary data.</text>
</comment>
<dbReference type="Proteomes" id="UP000031586">
    <property type="component" value="Unassembled WGS sequence"/>
</dbReference>
<sequence>MYGTGYPFGGSDPVFDAAGFAPAAKKPESNEYTIPEQILDDASNDLGEKQIRANAMAAALTWLEDNDASYSNFEAIVAGLADLDEDGEVTEPEEDLFNEILTMAADSLVELGANAANVQGFIDDESEEAGEKLHTYLNDKLADNEKSDDELITEYAVKAKLVLDATQRVVRNGKVKVIKKPLKKKRLSSAQKAALKKARRKANNSGARRKRAKSMKSRRQRNM</sequence>
<dbReference type="PATRIC" id="fig|1229493.5.peg.3794"/>
<name>A0A0C1ZD72_9VIBR</name>
<feature type="compositionally biased region" description="Basic residues" evidence="1">
    <location>
        <begin position="194"/>
        <end position="223"/>
    </location>
</feature>
<evidence type="ECO:0000313" key="2">
    <source>
        <dbReference type="EMBL" id="KIF50971.1"/>
    </source>
</evidence>
<evidence type="ECO:0000256" key="1">
    <source>
        <dbReference type="SAM" id="MobiDB-lite"/>
    </source>
</evidence>
<dbReference type="AlphaFoldDB" id="A0A0C1ZD72"/>
<reference evidence="2 3" key="1">
    <citation type="submission" date="2014-07" db="EMBL/GenBank/DDBJ databases">
        <title>Unique and conserved regions in Vibrio harveyi and related species in comparison with the shrimp pathogen Vibrio harveyi CAIM 1792.</title>
        <authorList>
            <person name="Espinoza-Valles I."/>
            <person name="Vora G."/>
            <person name="Leekitcharoenphon P."/>
            <person name="Ussery D."/>
            <person name="Hoj L."/>
            <person name="Gomez-Gil B."/>
        </authorList>
    </citation>
    <scope>NUCLEOTIDE SEQUENCE [LARGE SCALE GENOMIC DNA]</scope>
    <source>
        <strain evidence="3">CAIM 1854 / LMG 25443</strain>
    </source>
</reference>
<gene>
    <name evidence="2" type="ORF">H735_21955</name>
</gene>
<proteinExistence type="predicted"/>
<organism evidence="2 3">
    <name type="scientific">Vibrio owensii CAIM 1854 = LMG 25443</name>
    <dbReference type="NCBI Taxonomy" id="1229493"/>
    <lineage>
        <taxon>Bacteria</taxon>
        <taxon>Pseudomonadati</taxon>
        <taxon>Pseudomonadota</taxon>
        <taxon>Gammaproteobacteria</taxon>
        <taxon>Vibrionales</taxon>
        <taxon>Vibrionaceae</taxon>
        <taxon>Vibrio</taxon>
    </lineage>
</organism>
<protein>
    <submittedName>
        <fullName evidence="2">Uncharacterized protein</fullName>
    </submittedName>
</protein>
<evidence type="ECO:0000313" key="3">
    <source>
        <dbReference type="Proteomes" id="UP000031586"/>
    </source>
</evidence>
<dbReference type="EMBL" id="JPRD01000044">
    <property type="protein sequence ID" value="KIF50971.1"/>
    <property type="molecule type" value="Genomic_DNA"/>
</dbReference>
<dbReference type="RefSeq" id="WP_012219856.1">
    <property type="nucleotide sequence ID" value="NZ_BAOH01000018.1"/>
</dbReference>
<feature type="region of interest" description="Disordered" evidence="1">
    <location>
        <begin position="182"/>
        <end position="223"/>
    </location>
</feature>